<dbReference type="GeneID" id="26630692"/>
<sequence length="59" mass="6339">MIEISVTSGSPEDIATMLHDVAEGIRVGSIPLSVPYRTKLWAGPEQIGTIKNIPESAFD</sequence>
<proteinExistence type="predicted"/>
<dbReference type="RefSeq" id="YP_009204178.1">
    <property type="nucleotide sequence ID" value="NC_028860.1"/>
</dbReference>
<protein>
    <submittedName>
        <fullName evidence="1">Uncharacterized protein</fullName>
    </submittedName>
</protein>
<name>A0A0H4U2A5_9CAUD</name>
<gene>
    <name evidence="1" type="ORF">SEA_SMEADLEY_88</name>
</gene>
<dbReference type="Proteomes" id="UP000204421">
    <property type="component" value="Segment"/>
</dbReference>
<dbReference type="EMBL" id="KT184694">
    <property type="protein sequence ID" value="AKQ07656.1"/>
    <property type="molecule type" value="Genomic_DNA"/>
</dbReference>
<evidence type="ECO:0000313" key="2">
    <source>
        <dbReference type="Proteomes" id="UP000204421"/>
    </source>
</evidence>
<dbReference type="OrthoDB" id="26061at10239"/>
<accession>A0A0H4U2A5</accession>
<reference evidence="1 2" key="1">
    <citation type="submission" date="2015-06" db="EMBL/GenBank/DDBJ databases">
        <authorList>
            <person name="Akther S."/>
            <person name="Anaya M."/>
            <person name="Carvajal B."/>
            <person name="Chen Y."/>
            <person name="Estrada B."/>
            <person name="Gedeon F."/>
            <person name="Golebiewska U.P."/>
            <person name="Gu W."/>
            <person name="Hernandez A."/>
            <person name="Islam T."/>
            <person name="Jin Y."/>
            <person name="Jung S.M.I.N."/>
            <person name="Nieves W."/>
            <person name="Patel N."/>
            <person name="Qu S."/>
            <person name="Sookdeo T."/>
            <person name="Tobar N."/>
            <person name="Victor W."/>
            <person name="Serrano M.G."/>
            <person name="Buck G."/>
            <person name="Lee V."/>
            <person name="Wang Y."/>
            <person name="Carvalho R."/>
            <person name="Voegtly L."/>
            <person name="Shi R."/>
            <person name="Duckworth R."/>
            <person name="Johnson A."/>
            <person name="Loviza R."/>
            <person name="Walstead R."/>
            <person name="Shah Z."/>
            <person name="Kiflezghi M."/>
            <person name="Wade K."/>
            <person name="Delesalle V.A."/>
            <person name="Bradley K.W."/>
            <person name="Asai D.J."/>
            <person name="Bowman C.A."/>
            <person name="Russell D.A."/>
            <person name="Pope W.H."/>
            <person name="Jacobs-Sera D."/>
            <person name="Hendrix R.W."/>
            <person name="Hatfull G.F."/>
        </authorList>
    </citation>
    <scope>NUCLEOTIDE SEQUENCE [LARGE SCALE GENOMIC DNA]</scope>
</reference>
<dbReference type="KEGG" id="vg:26630692"/>
<organism evidence="1 2">
    <name type="scientific">Mycobacterium phage Smeadley</name>
    <dbReference type="NCBI Taxonomy" id="1673873"/>
    <lineage>
        <taxon>Viruses</taxon>
        <taxon>Duplodnaviria</taxon>
        <taxon>Heunggongvirae</taxon>
        <taxon>Uroviricota</taxon>
        <taxon>Caudoviricetes</taxon>
        <taxon>Fromanvirus</taxon>
        <taxon>Fromanvirus astro</taxon>
    </lineage>
</organism>
<evidence type="ECO:0000313" key="1">
    <source>
        <dbReference type="EMBL" id="AKQ07656.1"/>
    </source>
</evidence>